<dbReference type="InterPro" id="IPR000971">
    <property type="entry name" value="Globin"/>
</dbReference>
<dbReference type="EMBL" id="JADBJN010000004">
    <property type="protein sequence ID" value="KAG5666729.1"/>
    <property type="molecule type" value="Genomic_DNA"/>
</dbReference>
<keyword evidence="1 6" id="KW-0813">Transport</keyword>
<comment type="similarity">
    <text evidence="6">Belongs to the globin family.</text>
</comment>
<evidence type="ECO:0000256" key="3">
    <source>
        <dbReference type="ARBA" id="ARBA00022621"/>
    </source>
</evidence>
<evidence type="ECO:0000256" key="6">
    <source>
        <dbReference type="RuleBase" id="RU000356"/>
    </source>
</evidence>
<dbReference type="PROSITE" id="PS01033">
    <property type="entry name" value="GLOBIN"/>
    <property type="match status" value="1"/>
</dbReference>
<evidence type="ECO:0000256" key="2">
    <source>
        <dbReference type="ARBA" id="ARBA00022617"/>
    </source>
</evidence>
<dbReference type="GO" id="GO:0046872">
    <property type="term" value="F:metal ion binding"/>
    <property type="evidence" value="ECO:0007669"/>
    <property type="project" value="UniProtKB-KW"/>
</dbReference>
<feature type="domain" description="Globin" evidence="8">
    <location>
        <begin position="16"/>
        <end position="164"/>
    </location>
</feature>
<dbReference type="GO" id="GO:0005344">
    <property type="term" value="F:oxygen carrier activity"/>
    <property type="evidence" value="ECO:0007669"/>
    <property type="project" value="UniProtKB-KW"/>
</dbReference>
<evidence type="ECO:0000256" key="7">
    <source>
        <dbReference type="SAM" id="SignalP"/>
    </source>
</evidence>
<dbReference type="PANTHER" id="PTHR47217">
    <property type="entry name" value="GLOBIN-LIKE PROTEIN"/>
    <property type="match status" value="1"/>
</dbReference>
<organism evidence="9 10">
    <name type="scientific">Polypedilum vanderplanki</name>
    <name type="common">Sleeping chironomid midge</name>
    <dbReference type="NCBI Taxonomy" id="319348"/>
    <lineage>
        <taxon>Eukaryota</taxon>
        <taxon>Metazoa</taxon>
        <taxon>Ecdysozoa</taxon>
        <taxon>Arthropoda</taxon>
        <taxon>Hexapoda</taxon>
        <taxon>Insecta</taxon>
        <taxon>Pterygota</taxon>
        <taxon>Neoptera</taxon>
        <taxon>Endopterygota</taxon>
        <taxon>Diptera</taxon>
        <taxon>Nematocera</taxon>
        <taxon>Chironomoidea</taxon>
        <taxon>Chironomidae</taxon>
        <taxon>Chironominae</taxon>
        <taxon>Polypedilum</taxon>
        <taxon>Polypedilum</taxon>
    </lineage>
</organism>
<dbReference type="GO" id="GO:0020037">
    <property type="term" value="F:heme binding"/>
    <property type="evidence" value="ECO:0007669"/>
    <property type="project" value="InterPro"/>
</dbReference>
<keyword evidence="7" id="KW-0732">Signal</keyword>
<sequence length="171" mass="19108">MKLIIAILLIGVATAALHLPERGEVELITNAWNAVKNNEIEILYFIFKSYPDIQSHFPKFAGKDLDSIKGSADFAIHATRIVSLISQLHALSQHGESHFQASFTVINEFASNHKNRGIPKDQITEFNTALTKYVSTHASWDEKTATAWNKGMSNFFEIVFANYDGNPINSI</sequence>
<dbReference type="GO" id="GO:0005833">
    <property type="term" value="C:hemoglobin complex"/>
    <property type="evidence" value="ECO:0007669"/>
    <property type="project" value="InterPro"/>
</dbReference>
<dbReference type="Pfam" id="PF00042">
    <property type="entry name" value="Globin"/>
    <property type="match status" value="1"/>
</dbReference>
<keyword evidence="10" id="KW-1185">Reference proteome</keyword>
<dbReference type="AlphaFoldDB" id="A0A9J6BA27"/>
<dbReference type="GO" id="GO:0019825">
    <property type="term" value="F:oxygen binding"/>
    <property type="evidence" value="ECO:0007669"/>
    <property type="project" value="InterPro"/>
</dbReference>
<dbReference type="PRINTS" id="PR00611">
    <property type="entry name" value="ERYTHCRUORIN"/>
</dbReference>
<dbReference type="Gene3D" id="1.10.490.10">
    <property type="entry name" value="Globins"/>
    <property type="match status" value="1"/>
</dbReference>
<dbReference type="Proteomes" id="UP001107558">
    <property type="component" value="Chromosome 4"/>
</dbReference>
<dbReference type="InterPro" id="IPR002336">
    <property type="entry name" value="Erythrocruorin"/>
</dbReference>
<dbReference type="GO" id="GO:0005576">
    <property type="term" value="C:extracellular region"/>
    <property type="evidence" value="ECO:0007669"/>
    <property type="project" value="InterPro"/>
</dbReference>
<comment type="caution">
    <text evidence="9">The sequence shown here is derived from an EMBL/GenBank/DDBJ whole genome shotgun (WGS) entry which is preliminary data.</text>
</comment>
<evidence type="ECO:0000313" key="10">
    <source>
        <dbReference type="Proteomes" id="UP001107558"/>
    </source>
</evidence>
<name>A0A9J6BA27_POLVA</name>
<protein>
    <recommendedName>
        <fullName evidence="8">Globin domain-containing protein</fullName>
    </recommendedName>
</protein>
<evidence type="ECO:0000259" key="8">
    <source>
        <dbReference type="PROSITE" id="PS01033"/>
    </source>
</evidence>
<dbReference type="InterPro" id="IPR044399">
    <property type="entry name" value="Mb-like_M"/>
</dbReference>
<dbReference type="OrthoDB" id="436496at2759"/>
<keyword evidence="2 6" id="KW-0349">Heme</keyword>
<evidence type="ECO:0000313" key="9">
    <source>
        <dbReference type="EMBL" id="KAG5666729.1"/>
    </source>
</evidence>
<dbReference type="InterPro" id="IPR009050">
    <property type="entry name" value="Globin-like_sf"/>
</dbReference>
<dbReference type="SUPFAM" id="SSF46458">
    <property type="entry name" value="Globin-like"/>
    <property type="match status" value="1"/>
</dbReference>
<accession>A0A9J6BA27</accession>
<evidence type="ECO:0000256" key="1">
    <source>
        <dbReference type="ARBA" id="ARBA00022448"/>
    </source>
</evidence>
<reference evidence="9" key="1">
    <citation type="submission" date="2021-03" db="EMBL/GenBank/DDBJ databases">
        <title>Chromosome level genome of the anhydrobiotic midge Polypedilum vanderplanki.</title>
        <authorList>
            <person name="Yoshida Y."/>
            <person name="Kikawada T."/>
            <person name="Gusev O."/>
        </authorList>
    </citation>
    <scope>NUCLEOTIDE SEQUENCE</scope>
    <source>
        <strain evidence="9">NIAS01</strain>
        <tissue evidence="9">Whole body or cell culture</tissue>
    </source>
</reference>
<proteinExistence type="inferred from homology"/>
<dbReference type="CDD" id="cd01040">
    <property type="entry name" value="Mb-like"/>
    <property type="match status" value="1"/>
</dbReference>
<keyword evidence="5" id="KW-0408">Iron</keyword>
<keyword evidence="3 6" id="KW-0561">Oxygen transport</keyword>
<feature type="signal peptide" evidence="7">
    <location>
        <begin position="1"/>
        <end position="15"/>
    </location>
</feature>
<gene>
    <name evidence="9" type="ORF">PVAND_014741</name>
</gene>
<evidence type="ECO:0000256" key="4">
    <source>
        <dbReference type="ARBA" id="ARBA00022723"/>
    </source>
</evidence>
<dbReference type="PANTHER" id="PTHR47217:SF1">
    <property type="entry name" value="GLOBIN-LIKE PROTEIN"/>
    <property type="match status" value="1"/>
</dbReference>
<feature type="chain" id="PRO_5039896703" description="Globin domain-containing protein" evidence="7">
    <location>
        <begin position="16"/>
        <end position="171"/>
    </location>
</feature>
<evidence type="ECO:0000256" key="5">
    <source>
        <dbReference type="ARBA" id="ARBA00023004"/>
    </source>
</evidence>
<keyword evidence="4" id="KW-0479">Metal-binding</keyword>
<dbReference type="InterPro" id="IPR012292">
    <property type="entry name" value="Globin/Proto"/>
</dbReference>